<dbReference type="AlphaFoldDB" id="A0ABD2C7Q1"/>
<accession>A0ABD2C7Q1</accession>
<proteinExistence type="predicted"/>
<sequence>MSNKIVRKDKYTEKDLQKVGYEIKPDIMLVTRNKMLPTFKSISSKMSQRICSFPNVKPTMMKLSKHKKKPTLSFLQSPSHHFHKNIQEKRKVRHPTCNKSYKTLDEKSISHNKLDSQKNYISSTSEQSYKSRRLTTENENKSLLFPNTSSGKYYSQEKMINSDRKSFPISTLALCSDARRKQKALKRKDQSSAEKNILLCKNKNTLHRTNIFMPIAQNIFQDTEETNINCINYITSNLNHTENKYRPKTVGLTFSKMKTTNNEDLLIAPMYQSFFCNLITPELCNNGNRKEDINMKNKLYTSYSEHMMKIVNYNSETRLLHMYHPKICYLCCSTEKKNNIKRSISAIRYSKSTQCVFDIKNNNSYLHISQSKHNNLNDNQQYNVQCSFEDINCISMPEKSSCLIKTCKAKENKQYMEAECNCKIKYSWQIIGTSSQTSKVLLHNVLEENQNQFSDHNNKPSTYKCEVKYSWQIVGTETQVALQNSNDTDYWTGVIFSPNIHRNKKTVIDEKKKNTYNDIGLCELQACRKKCIILNNQCIQTLAEKKTQTDILDCKVKYSWQDLILQHL</sequence>
<evidence type="ECO:0000313" key="2">
    <source>
        <dbReference type="EMBL" id="KAL2741073.1"/>
    </source>
</evidence>
<dbReference type="EMBL" id="JAUDFV010000020">
    <property type="protein sequence ID" value="KAL2741073.1"/>
    <property type="molecule type" value="Genomic_DNA"/>
</dbReference>
<protein>
    <submittedName>
        <fullName evidence="2">CRLF3 factor</fullName>
    </submittedName>
</protein>
<gene>
    <name evidence="2" type="ORF">V1478_001214</name>
</gene>
<evidence type="ECO:0000256" key="1">
    <source>
        <dbReference type="SAM" id="MobiDB-lite"/>
    </source>
</evidence>
<comment type="caution">
    <text evidence="2">The sequence shown here is derived from an EMBL/GenBank/DDBJ whole genome shotgun (WGS) entry which is preliminary data.</text>
</comment>
<dbReference type="Proteomes" id="UP001607302">
    <property type="component" value="Unassembled WGS sequence"/>
</dbReference>
<evidence type="ECO:0000313" key="3">
    <source>
        <dbReference type="Proteomes" id="UP001607302"/>
    </source>
</evidence>
<name>A0ABD2C7Q1_VESSQ</name>
<feature type="region of interest" description="Disordered" evidence="1">
    <location>
        <begin position="115"/>
        <end position="137"/>
    </location>
</feature>
<organism evidence="2 3">
    <name type="scientific">Vespula squamosa</name>
    <name type="common">Southern yellow jacket</name>
    <name type="synonym">Wasp</name>
    <dbReference type="NCBI Taxonomy" id="30214"/>
    <lineage>
        <taxon>Eukaryota</taxon>
        <taxon>Metazoa</taxon>
        <taxon>Ecdysozoa</taxon>
        <taxon>Arthropoda</taxon>
        <taxon>Hexapoda</taxon>
        <taxon>Insecta</taxon>
        <taxon>Pterygota</taxon>
        <taxon>Neoptera</taxon>
        <taxon>Endopterygota</taxon>
        <taxon>Hymenoptera</taxon>
        <taxon>Apocrita</taxon>
        <taxon>Aculeata</taxon>
        <taxon>Vespoidea</taxon>
        <taxon>Vespidae</taxon>
        <taxon>Vespinae</taxon>
        <taxon>Vespula</taxon>
    </lineage>
</organism>
<feature type="compositionally biased region" description="Polar residues" evidence="1">
    <location>
        <begin position="117"/>
        <end position="128"/>
    </location>
</feature>
<keyword evidence="3" id="KW-1185">Reference proteome</keyword>
<reference evidence="2 3" key="1">
    <citation type="journal article" date="2024" name="Ann. Entomol. Soc. Am.">
        <title>Genomic analyses of the southern and eastern yellowjacket wasps (Hymenoptera: Vespidae) reveal evolutionary signatures of social life.</title>
        <authorList>
            <person name="Catto M.A."/>
            <person name="Caine P.B."/>
            <person name="Orr S.E."/>
            <person name="Hunt B.G."/>
            <person name="Goodisman M.A.D."/>
        </authorList>
    </citation>
    <scope>NUCLEOTIDE SEQUENCE [LARGE SCALE GENOMIC DNA]</scope>
    <source>
        <strain evidence="2">233</strain>
        <tissue evidence="2">Head and thorax</tissue>
    </source>
</reference>